<evidence type="ECO:0000313" key="2">
    <source>
        <dbReference type="EMBL" id="SUW65441.1"/>
    </source>
</evidence>
<accession>A0A381CC84</accession>
<feature type="chain" id="PRO_5016879247" evidence="1">
    <location>
        <begin position="20"/>
        <end position="62"/>
    </location>
</feature>
<gene>
    <name evidence="2" type="ORF">NCTC12119_03986</name>
</gene>
<reference evidence="2 3" key="1">
    <citation type="submission" date="2018-06" db="EMBL/GenBank/DDBJ databases">
        <authorList>
            <consortium name="Pathogen Informatics"/>
            <person name="Doyle S."/>
        </authorList>
    </citation>
    <scope>NUCLEOTIDE SEQUENCE [LARGE SCALE GENOMIC DNA]</scope>
    <source>
        <strain evidence="2 3">NCTC12119</strain>
    </source>
</reference>
<dbReference type="Gene3D" id="2.40.160.60">
    <property type="entry name" value="Outer membrane protein transport protein (OMPP1/FadL/TodX)"/>
    <property type="match status" value="1"/>
</dbReference>
<dbReference type="EMBL" id="UIGI01000001">
    <property type="protein sequence ID" value="SUW65441.1"/>
    <property type="molecule type" value="Genomic_DNA"/>
</dbReference>
<evidence type="ECO:0000313" key="3">
    <source>
        <dbReference type="Proteomes" id="UP000255528"/>
    </source>
</evidence>
<evidence type="ECO:0000256" key="1">
    <source>
        <dbReference type="SAM" id="SignalP"/>
    </source>
</evidence>
<name>A0A381CC84_9ENTR</name>
<dbReference type="Proteomes" id="UP000255528">
    <property type="component" value="Unassembled WGS sequence"/>
</dbReference>
<keyword evidence="1" id="KW-0732">Signal</keyword>
<sequence length="62" mass="6615">MKKPMLMCLGLFFSQTTHASALYFYEIGTEDTALAGAGQAARAQDASTIVTNPAGMTRLWAS</sequence>
<feature type="signal peptide" evidence="1">
    <location>
        <begin position="1"/>
        <end position="19"/>
    </location>
</feature>
<proteinExistence type="predicted"/>
<dbReference type="SUPFAM" id="SSF56935">
    <property type="entry name" value="Porins"/>
    <property type="match status" value="1"/>
</dbReference>
<organism evidence="2 3">
    <name type="scientific">Buttiauxella agrestis</name>
    <dbReference type="NCBI Taxonomy" id="82977"/>
    <lineage>
        <taxon>Bacteria</taxon>
        <taxon>Pseudomonadati</taxon>
        <taxon>Pseudomonadota</taxon>
        <taxon>Gammaproteobacteria</taxon>
        <taxon>Enterobacterales</taxon>
        <taxon>Enterobacteriaceae</taxon>
        <taxon>Buttiauxella</taxon>
    </lineage>
</organism>
<dbReference type="AlphaFoldDB" id="A0A381CC84"/>
<protein>
    <submittedName>
        <fullName evidence="2">Outer membrane protein transport protein (OMPP1/FadL/TodX)</fullName>
    </submittedName>
</protein>